<dbReference type="EMBL" id="JBHFFA010000006">
    <property type="protein sequence ID" value="KAL2623668.1"/>
    <property type="molecule type" value="Genomic_DNA"/>
</dbReference>
<proteinExistence type="predicted"/>
<keyword evidence="2" id="KW-1185">Reference proteome</keyword>
<sequence>MNRGIEEARSSRAILISHGTTATSMCSAFSVAFPGEPTCLVRIRLRGDGLTALSVLAEGRERSVGHQLVRGMLRRRGFAVRH</sequence>
<gene>
    <name evidence="1" type="ORF">R1flu_003873</name>
</gene>
<reference evidence="1 2" key="1">
    <citation type="submission" date="2024-09" db="EMBL/GenBank/DDBJ databases">
        <title>Chromosome-scale assembly of Riccia fluitans.</title>
        <authorList>
            <person name="Paukszto L."/>
            <person name="Sawicki J."/>
            <person name="Karawczyk K."/>
            <person name="Piernik-Szablinska J."/>
            <person name="Szczecinska M."/>
            <person name="Mazdziarz M."/>
        </authorList>
    </citation>
    <scope>NUCLEOTIDE SEQUENCE [LARGE SCALE GENOMIC DNA]</scope>
    <source>
        <strain evidence="1">Rf_01</strain>
        <tissue evidence="1">Aerial parts of the thallus</tissue>
    </source>
</reference>
<evidence type="ECO:0008006" key="3">
    <source>
        <dbReference type="Google" id="ProtNLM"/>
    </source>
</evidence>
<accession>A0ABD1YA82</accession>
<evidence type="ECO:0000313" key="1">
    <source>
        <dbReference type="EMBL" id="KAL2623668.1"/>
    </source>
</evidence>
<evidence type="ECO:0000313" key="2">
    <source>
        <dbReference type="Proteomes" id="UP001605036"/>
    </source>
</evidence>
<name>A0ABD1YA82_9MARC</name>
<dbReference type="AlphaFoldDB" id="A0ABD1YA82"/>
<protein>
    <recommendedName>
        <fullName evidence="3">Ribosomal protein S14</fullName>
    </recommendedName>
</protein>
<organism evidence="1 2">
    <name type="scientific">Riccia fluitans</name>
    <dbReference type="NCBI Taxonomy" id="41844"/>
    <lineage>
        <taxon>Eukaryota</taxon>
        <taxon>Viridiplantae</taxon>
        <taxon>Streptophyta</taxon>
        <taxon>Embryophyta</taxon>
        <taxon>Marchantiophyta</taxon>
        <taxon>Marchantiopsida</taxon>
        <taxon>Marchantiidae</taxon>
        <taxon>Marchantiales</taxon>
        <taxon>Ricciaceae</taxon>
        <taxon>Riccia</taxon>
    </lineage>
</organism>
<comment type="caution">
    <text evidence="1">The sequence shown here is derived from an EMBL/GenBank/DDBJ whole genome shotgun (WGS) entry which is preliminary data.</text>
</comment>
<dbReference type="Proteomes" id="UP001605036">
    <property type="component" value="Unassembled WGS sequence"/>
</dbReference>